<dbReference type="OrthoDB" id="3190691at2"/>
<name>A0A239VLM2_9MICO</name>
<dbReference type="EMBL" id="LT906453">
    <property type="protein sequence ID" value="SNV22660.1"/>
    <property type="molecule type" value="Genomic_DNA"/>
</dbReference>
<accession>A0A239VLM2</accession>
<dbReference type="PANTHER" id="PTHR43546:SF3">
    <property type="entry name" value="UPF0173 METAL-DEPENDENT HYDROLASE MJ1163"/>
    <property type="match status" value="1"/>
</dbReference>
<dbReference type="Pfam" id="PF13483">
    <property type="entry name" value="Lactamase_B_3"/>
    <property type="match status" value="1"/>
</dbReference>
<evidence type="ECO:0000313" key="2">
    <source>
        <dbReference type="Proteomes" id="UP000242637"/>
    </source>
</evidence>
<dbReference type="SUPFAM" id="SSF56281">
    <property type="entry name" value="Metallo-hydrolase/oxidoreductase"/>
    <property type="match status" value="1"/>
</dbReference>
<sequence>MRITRFGHSCVLFESQGARILVDPGVFSCGFEDLRDLDAVVVTHEHPDHVDVDRLAGLMEANSQAQLFTEAGLGRRMRAECGVETVDMAPGELFSVGTVMVEPVGNMHAVIYRMMERVRNTGLVFREQGGAVAYHPGDALDVVPDAVDVLCVPIAAPWSAMKETIDWVARCGARRLVPIHDGILSAGGREIFMRQIANLSVGVNDDPREWIVDAAQEPVTV</sequence>
<organism evidence="1 2">
    <name type="scientific">Dermatophilus congolensis</name>
    <dbReference type="NCBI Taxonomy" id="1863"/>
    <lineage>
        <taxon>Bacteria</taxon>
        <taxon>Bacillati</taxon>
        <taxon>Actinomycetota</taxon>
        <taxon>Actinomycetes</taxon>
        <taxon>Micrococcales</taxon>
        <taxon>Dermatophilaceae</taxon>
        <taxon>Dermatophilus</taxon>
    </lineage>
</organism>
<gene>
    <name evidence="1" type="ORF">SAMEA4475696_01603</name>
</gene>
<dbReference type="AlphaFoldDB" id="A0A239VLM2"/>
<dbReference type="InterPro" id="IPR050114">
    <property type="entry name" value="UPF0173_UPF0282_UlaG_hydrolase"/>
</dbReference>
<dbReference type="RefSeq" id="WP_028327778.1">
    <property type="nucleotide sequence ID" value="NZ_LT906453.1"/>
</dbReference>
<dbReference type="Proteomes" id="UP000242637">
    <property type="component" value="Chromosome 1"/>
</dbReference>
<dbReference type="GeneID" id="63459806"/>
<dbReference type="InterPro" id="IPR036866">
    <property type="entry name" value="RibonucZ/Hydroxyglut_hydro"/>
</dbReference>
<dbReference type="GO" id="GO:0016787">
    <property type="term" value="F:hydrolase activity"/>
    <property type="evidence" value="ECO:0007669"/>
    <property type="project" value="UniProtKB-KW"/>
</dbReference>
<reference evidence="1 2" key="1">
    <citation type="submission" date="2017-06" db="EMBL/GenBank/DDBJ databases">
        <authorList>
            <consortium name="Pathogen Informatics"/>
        </authorList>
    </citation>
    <scope>NUCLEOTIDE SEQUENCE [LARGE SCALE GENOMIC DNA]</scope>
    <source>
        <strain evidence="1 2">NCTC13039</strain>
    </source>
</reference>
<keyword evidence="2" id="KW-1185">Reference proteome</keyword>
<proteinExistence type="predicted"/>
<dbReference type="KEGG" id="dco:SAMEA4475696_1603"/>
<keyword evidence="1" id="KW-0378">Hydrolase</keyword>
<dbReference type="PANTHER" id="PTHR43546">
    <property type="entry name" value="UPF0173 METAL-DEPENDENT HYDROLASE MJ1163-RELATED"/>
    <property type="match status" value="1"/>
</dbReference>
<protein>
    <submittedName>
        <fullName evidence="1">Metal-dependent hydrolase</fullName>
    </submittedName>
</protein>
<dbReference type="STRING" id="1121387.GCA_000429885_02267"/>
<evidence type="ECO:0000313" key="1">
    <source>
        <dbReference type="EMBL" id="SNV22660.1"/>
    </source>
</evidence>
<dbReference type="Gene3D" id="3.60.15.10">
    <property type="entry name" value="Ribonuclease Z/Hydroxyacylglutathione hydrolase-like"/>
    <property type="match status" value="1"/>
</dbReference>